<keyword evidence="4" id="KW-1185">Reference proteome</keyword>
<evidence type="ECO:0000256" key="2">
    <source>
        <dbReference type="SAM" id="SignalP"/>
    </source>
</evidence>
<feature type="compositionally biased region" description="Basic residues" evidence="1">
    <location>
        <begin position="57"/>
        <end position="78"/>
    </location>
</feature>
<dbReference type="EMBL" id="CP008743">
    <property type="protein sequence ID" value="ARN85100.1"/>
    <property type="molecule type" value="Genomic_DNA"/>
</dbReference>
<dbReference type="KEGG" id="naf:GQ61_07140"/>
<evidence type="ECO:0000313" key="4">
    <source>
        <dbReference type="Proteomes" id="UP000237351"/>
    </source>
</evidence>
<feature type="chain" id="PRO_5010872555" evidence="2">
    <location>
        <begin position="23"/>
        <end position="87"/>
    </location>
</feature>
<dbReference type="Proteomes" id="UP000237351">
    <property type="component" value="Chromosome"/>
</dbReference>
<protein>
    <submittedName>
        <fullName evidence="3">Uncharacterized protein</fullName>
    </submittedName>
</protein>
<organism evidence="3 4">
    <name type="scientific">Candidatus Nucleicultrix amoebiphila FS5</name>
    <dbReference type="NCBI Taxonomy" id="1414854"/>
    <lineage>
        <taxon>Bacteria</taxon>
        <taxon>Pseudomonadati</taxon>
        <taxon>Pseudomonadota</taxon>
        <taxon>Alphaproteobacteria</taxon>
        <taxon>Holosporales</taxon>
        <taxon>Candidatus Nucleicultricaceae</taxon>
        <taxon>Candidatus Nucleicultrix</taxon>
    </lineage>
</organism>
<dbReference type="AlphaFoldDB" id="A0A1W6N5F5"/>
<reference evidence="3 4" key="1">
    <citation type="submission" date="2014-06" db="EMBL/GenBank/DDBJ databases">
        <title>The genome of the endonuclear symbiont Nucleicultrix amoebiphila.</title>
        <authorList>
            <person name="Schulz F."/>
            <person name="Horn M."/>
        </authorList>
    </citation>
    <scope>NUCLEOTIDE SEQUENCE [LARGE SCALE GENOMIC DNA]</scope>
    <source>
        <strain evidence="3 4">FS5</strain>
    </source>
</reference>
<evidence type="ECO:0000313" key="3">
    <source>
        <dbReference type="EMBL" id="ARN85100.1"/>
    </source>
</evidence>
<feature type="signal peptide" evidence="2">
    <location>
        <begin position="1"/>
        <end position="22"/>
    </location>
</feature>
<accession>A0A1W6N5F5</accession>
<proteinExistence type="predicted"/>
<name>A0A1W6N5F5_9PROT</name>
<sequence>MQYYCLLILLSLLLTIEGKAQACRTEPFVVCEEKSQRRKLYIQKVIERIKLEENTRKSKKNTRKKCPKEKLKVRKKRSPLTLDQSPS</sequence>
<feature type="region of interest" description="Disordered" evidence="1">
    <location>
        <begin position="54"/>
        <end position="87"/>
    </location>
</feature>
<gene>
    <name evidence="3" type="ORF">GQ61_07140</name>
</gene>
<evidence type="ECO:0000256" key="1">
    <source>
        <dbReference type="SAM" id="MobiDB-lite"/>
    </source>
</evidence>
<keyword evidence="2" id="KW-0732">Signal</keyword>